<dbReference type="SUPFAM" id="SSF46689">
    <property type="entry name" value="Homeodomain-like"/>
    <property type="match status" value="2"/>
</dbReference>
<dbReference type="InterPro" id="IPR020449">
    <property type="entry name" value="Tscrpt_reg_AraC-type_HTH"/>
</dbReference>
<evidence type="ECO:0000256" key="2">
    <source>
        <dbReference type="ARBA" id="ARBA00023015"/>
    </source>
</evidence>
<dbReference type="PROSITE" id="PS00041">
    <property type="entry name" value="HTH_ARAC_FAMILY_1"/>
    <property type="match status" value="1"/>
</dbReference>
<dbReference type="Pfam" id="PF02311">
    <property type="entry name" value="AraC_binding"/>
    <property type="match status" value="1"/>
</dbReference>
<dbReference type="PANTHER" id="PTHR46796">
    <property type="entry name" value="HTH-TYPE TRANSCRIPTIONAL ACTIVATOR RHAS-RELATED"/>
    <property type="match status" value="1"/>
</dbReference>
<accession>A0A923FYL6</accession>
<dbReference type="GO" id="GO:0009893">
    <property type="term" value="P:positive regulation of metabolic process"/>
    <property type="evidence" value="ECO:0007669"/>
    <property type="project" value="UniProtKB-ARBA"/>
</dbReference>
<proteinExistence type="predicted"/>
<comment type="function">
    <text evidence="6">Regulatory protein of the TOL plasmid xyl operons. XylS activates the xylXYZLTEGFJQKIH operon required for the degradation of toluene, m-xylene and p-xylene.</text>
</comment>
<evidence type="ECO:0000256" key="1">
    <source>
        <dbReference type="ARBA" id="ARBA00004496"/>
    </source>
</evidence>
<evidence type="ECO:0000256" key="4">
    <source>
        <dbReference type="ARBA" id="ARBA00023159"/>
    </source>
</evidence>
<reference evidence="8" key="1">
    <citation type="journal article" date="2020" name="Microorganisms">
        <title>Reliable Identification of Environmental Pseudomonas Isolates Using the rpoD Gene.</title>
        <authorList>
            <consortium name="The Broad Institute Genome Sequencing Platform"/>
            <person name="Girard L."/>
            <person name="Lood C."/>
            <person name="Rokni-Zadeh H."/>
            <person name="van Noort V."/>
            <person name="Lavigne R."/>
            <person name="De Mot R."/>
        </authorList>
    </citation>
    <scope>NUCLEOTIDE SEQUENCE</scope>
    <source>
        <strain evidence="8">SWRI10</strain>
    </source>
</reference>
<reference evidence="8" key="2">
    <citation type="submission" date="2020-07" db="EMBL/GenBank/DDBJ databases">
        <authorList>
            <person name="Lood C."/>
            <person name="Girard L."/>
        </authorList>
    </citation>
    <scope>NUCLEOTIDE SEQUENCE</scope>
    <source>
        <strain evidence="8">SWRI10</strain>
    </source>
</reference>
<dbReference type="InterPro" id="IPR009057">
    <property type="entry name" value="Homeodomain-like_sf"/>
</dbReference>
<dbReference type="Pfam" id="PF12833">
    <property type="entry name" value="HTH_18"/>
    <property type="match status" value="1"/>
</dbReference>
<dbReference type="EMBL" id="JABWRE010000005">
    <property type="protein sequence ID" value="MBC3440879.1"/>
    <property type="molecule type" value="Genomic_DNA"/>
</dbReference>
<evidence type="ECO:0000313" key="8">
    <source>
        <dbReference type="EMBL" id="MBC3440879.1"/>
    </source>
</evidence>
<feature type="domain" description="HTH araC/xylS-type" evidence="7">
    <location>
        <begin position="170"/>
        <end position="271"/>
    </location>
</feature>
<reference evidence="9" key="3">
    <citation type="submission" date="2021-06" db="EMBL/GenBank/DDBJ databases">
        <title>Updating the genus Pseudomonas: Description of 43 new species and partition of the Pseudomonas putida group.</title>
        <authorList>
            <person name="Girard L."/>
            <person name="Lood C."/>
            <person name="Vandamme P."/>
            <person name="Rokni-Zadeh H."/>
            <person name="Van Noort V."/>
            <person name="Hofte M."/>
            <person name="Lavigne R."/>
            <person name="De Mot R."/>
        </authorList>
    </citation>
    <scope>NUCLEOTIDE SEQUENCE</scope>
    <source>
        <strain evidence="9">SWRI10</strain>
    </source>
</reference>
<keyword evidence="4" id="KW-0010">Activator</keyword>
<protein>
    <submittedName>
        <fullName evidence="9">AraC family transcriptional regulator</fullName>
    </submittedName>
    <submittedName>
        <fullName evidence="8">Helix-turn-helix transcriptional regulator</fullName>
    </submittedName>
</protein>
<keyword evidence="3" id="KW-0238">DNA-binding</keyword>
<evidence type="ECO:0000313" key="9">
    <source>
        <dbReference type="EMBL" id="MBV4536282.1"/>
    </source>
</evidence>
<dbReference type="RefSeq" id="WP_186554427.1">
    <property type="nucleotide sequence ID" value="NZ_JABWRE020000001.1"/>
</dbReference>
<dbReference type="GO" id="GO:0043565">
    <property type="term" value="F:sequence-specific DNA binding"/>
    <property type="evidence" value="ECO:0007669"/>
    <property type="project" value="InterPro"/>
</dbReference>
<dbReference type="SMART" id="SM00342">
    <property type="entry name" value="HTH_ARAC"/>
    <property type="match status" value="1"/>
</dbReference>
<evidence type="ECO:0000256" key="3">
    <source>
        <dbReference type="ARBA" id="ARBA00023125"/>
    </source>
</evidence>
<dbReference type="Gene3D" id="1.10.10.60">
    <property type="entry name" value="Homeodomain-like"/>
    <property type="match status" value="2"/>
</dbReference>
<evidence type="ECO:0000256" key="6">
    <source>
        <dbReference type="ARBA" id="ARBA00037345"/>
    </source>
</evidence>
<dbReference type="GO" id="GO:0003700">
    <property type="term" value="F:DNA-binding transcription factor activity"/>
    <property type="evidence" value="ECO:0007669"/>
    <property type="project" value="InterPro"/>
</dbReference>
<comment type="subcellular location">
    <subcellularLocation>
        <location evidence="1">Cytoplasm</location>
    </subcellularLocation>
</comment>
<dbReference type="InterPro" id="IPR003313">
    <property type="entry name" value="AraC-bd"/>
</dbReference>
<dbReference type="InterPro" id="IPR037923">
    <property type="entry name" value="HTH-like"/>
</dbReference>
<evidence type="ECO:0000256" key="5">
    <source>
        <dbReference type="ARBA" id="ARBA00023163"/>
    </source>
</evidence>
<name>A0A923FYL6_9PSED</name>
<dbReference type="PANTHER" id="PTHR46796:SF2">
    <property type="entry name" value="TRANSCRIPTIONAL REGULATORY PROTEIN"/>
    <property type="match status" value="1"/>
</dbReference>
<dbReference type="SUPFAM" id="SSF51215">
    <property type="entry name" value="Regulatory protein AraC"/>
    <property type="match status" value="1"/>
</dbReference>
<dbReference type="Proteomes" id="UP000599879">
    <property type="component" value="Unassembled WGS sequence"/>
</dbReference>
<dbReference type="AlphaFoldDB" id="A0A923FYL6"/>
<dbReference type="InterPro" id="IPR018060">
    <property type="entry name" value="HTH_AraC"/>
</dbReference>
<dbReference type="InterPro" id="IPR050204">
    <property type="entry name" value="AraC_XylS_family_regulators"/>
</dbReference>
<dbReference type="PRINTS" id="PR00032">
    <property type="entry name" value="HTHARAC"/>
</dbReference>
<keyword evidence="5" id="KW-0804">Transcription</keyword>
<organism evidence="8">
    <name type="scientific">Pseudomonas urmiensis</name>
    <dbReference type="NCBI Taxonomy" id="2745493"/>
    <lineage>
        <taxon>Bacteria</taxon>
        <taxon>Pseudomonadati</taxon>
        <taxon>Pseudomonadota</taxon>
        <taxon>Gammaproteobacteria</taxon>
        <taxon>Pseudomonadales</taxon>
        <taxon>Pseudomonadaceae</taxon>
        <taxon>Pseudomonas</taxon>
    </lineage>
</organism>
<keyword evidence="2" id="KW-0805">Transcription regulation</keyword>
<comment type="caution">
    <text evidence="8">The sequence shown here is derived from an EMBL/GenBank/DDBJ whole genome shotgun (WGS) entry which is preliminary data.</text>
</comment>
<evidence type="ECO:0000259" key="7">
    <source>
        <dbReference type="PROSITE" id="PS01124"/>
    </source>
</evidence>
<dbReference type="EMBL" id="JABWRE020000001">
    <property type="protein sequence ID" value="MBV4536282.1"/>
    <property type="molecule type" value="Genomic_DNA"/>
</dbReference>
<dbReference type="InterPro" id="IPR018062">
    <property type="entry name" value="HTH_AraC-typ_CS"/>
</dbReference>
<sequence>MHCASSEIWHDPALPFVESRRACHSRACYKAHSHPTFSIGAVDVGFSRFSGAGKRQVRLTPGTLVLVPAQRVHACNPEPGTAWSYQMLHLDAQWLQQLRLEMGTPAADAGEPARIVRSVELYQHFCQLNALLFSDAGVAEKHAALVTFMGDHDFSAYPALEAAPIAPLGRSVLGQLIEHIEQAELAELSLDSLARQADLGRYQLIRAFRAATGFTPHAYLLNARINRARQLLRQGEELAEVAYRLGFADQSHFQRVFKAHTAATPGYYRTAGSPVLGLLCSPSRRFGAPTSPLPQVQRKT</sequence>
<dbReference type="GO" id="GO:0005737">
    <property type="term" value="C:cytoplasm"/>
    <property type="evidence" value="ECO:0007669"/>
    <property type="project" value="UniProtKB-SubCell"/>
</dbReference>
<dbReference type="PROSITE" id="PS01124">
    <property type="entry name" value="HTH_ARAC_FAMILY_2"/>
    <property type="match status" value="1"/>
</dbReference>
<gene>
    <name evidence="9" type="ORF">HU737_009855</name>
    <name evidence="8" type="ORF">HU737_09320</name>
</gene>